<dbReference type="NCBIfam" id="NF009086">
    <property type="entry name" value="PRK12421.1"/>
    <property type="match status" value="1"/>
</dbReference>
<dbReference type="GO" id="GO:0006427">
    <property type="term" value="P:histidyl-tRNA aminoacylation"/>
    <property type="evidence" value="ECO:0007669"/>
    <property type="project" value="TreeGrafter"/>
</dbReference>
<proteinExistence type="inferred from homology"/>
<dbReference type="InterPro" id="IPR004516">
    <property type="entry name" value="HisRS/HisZ"/>
</dbReference>
<dbReference type="Proteomes" id="UP000235777">
    <property type="component" value="Unassembled WGS sequence"/>
</dbReference>
<evidence type="ECO:0000259" key="10">
    <source>
        <dbReference type="Pfam" id="PF13393"/>
    </source>
</evidence>
<keyword evidence="11" id="KW-0328">Glycosyltransferase</keyword>
<dbReference type="GO" id="GO:0004821">
    <property type="term" value="F:histidine-tRNA ligase activity"/>
    <property type="evidence" value="ECO:0007669"/>
    <property type="project" value="TreeGrafter"/>
</dbReference>
<keyword evidence="7 9" id="KW-0368">Histidine biosynthesis</keyword>
<dbReference type="InterPro" id="IPR045864">
    <property type="entry name" value="aa-tRNA-synth_II/BPL/LPL"/>
</dbReference>
<dbReference type="SUPFAM" id="SSF55681">
    <property type="entry name" value="Class II aaRS and biotin synthetases"/>
    <property type="match status" value="1"/>
</dbReference>
<comment type="function">
    <text evidence="8 9">Required for the first step of histidine biosynthesis. May allow the feedback regulation of ATP phosphoribosyltransferase activity by histidine.</text>
</comment>
<comment type="miscellaneous">
    <text evidence="9">This function is generally fulfilled by the C-terminal part of HisG, which is missing in some bacteria such as this one.</text>
</comment>
<keyword evidence="6 9" id="KW-0963">Cytoplasm</keyword>
<evidence type="ECO:0000256" key="3">
    <source>
        <dbReference type="ARBA" id="ARBA00005539"/>
    </source>
</evidence>
<evidence type="ECO:0000256" key="8">
    <source>
        <dbReference type="ARBA" id="ARBA00025246"/>
    </source>
</evidence>
<protein>
    <recommendedName>
        <fullName evidence="5 9">ATP phosphoribosyltransferase regulatory subunit</fullName>
    </recommendedName>
</protein>
<evidence type="ECO:0000256" key="4">
    <source>
        <dbReference type="ARBA" id="ARBA00011496"/>
    </source>
</evidence>
<dbReference type="PANTHER" id="PTHR43707">
    <property type="entry name" value="HISTIDYL-TRNA SYNTHETASE"/>
    <property type="match status" value="1"/>
</dbReference>
<dbReference type="STRING" id="863227.GCA_000373005_03067"/>
<comment type="similarity">
    <text evidence="3 9">Belongs to the class-II aminoacyl-tRNA synthetase family. HisZ subfamily.</text>
</comment>
<keyword evidence="9" id="KW-0028">Amino-acid biosynthesis</keyword>
<dbReference type="UniPathway" id="UPA00031">
    <property type="reaction ID" value="UER00006"/>
</dbReference>
<gene>
    <name evidence="9" type="primary">hisZ</name>
    <name evidence="11" type="ORF">C0Z20_27420</name>
</gene>
<dbReference type="NCBIfam" id="TIGR00443">
    <property type="entry name" value="hisZ_biosyn_reg"/>
    <property type="match status" value="1"/>
</dbReference>
<evidence type="ECO:0000256" key="7">
    <source>
        <dbReference type="ARBA" id="ARBA00023102"/>
    </source>
</evidence>
<comment type="caution">
    <text evidence="11">The sequence shown here is derived from an EMBL/GenBank/DDBJ whole genome shotgun (WGS) entry which is preliminary data.</text>
</comment>
<comment type="pathway">
    <text evidence="2 9">Amino-acid biosynthesis; L-histidine biosynthesis; L-histidine from 5-phospho-alpha-D-ribose 1-diphosphate: step 1/9.</text>
</comment>
<evidence type="ECO:0000256" key="9">
    <source>
        <dbReference type="HAMAP-Rule" id="MF_00125"/>
    </source>
</evidence>
<dbReference type="GO" id="GO:0005737">
    <property type="term" value="C:cytoplasm"/>
    <property type="evidence" value="ECO:0007669"/>
    <property type="project" value="UniProtKB-SubCell"/>
</dbReference>
<dbReference type="Gene3D" id="3.30.930.10">
    <property type="entry name" value="Bira Bifunctional Protein, Domain 2"/>
    <property type="match status" value="1"/>
</dbReference>
<dbReference type="InterPro" id="IPR041715">
    <property type="entry name" value="HisRS-like_core"/>
</dbReference>
<keyword evidence="11" id="KW-0808">Transferase</keyword>
<dbReference type="HAMAP" id="MF_00125">
    <property type="entry name" value="HisZ"/>
    <property type="match status" value="1"/>
</dbReference>
<dbReference type="GO" id="GO:0016757">
    <property type="term" value="F:glycosyltransferase activity"/>
    <property type="evidence" value="ECO:0007669"/>
    <property type="project" value="UniProtKB-KW"/>
</dbReference>
<dbReference type="EMBL" id="PNYC01000024">
    <property type="protein sequence ID" value="PMS31729.1"/>
    <property type="molecule type" value="Genomic_DNA"/>
</dbReference>
<evidence type="ECO:0000313" key="12">
    <source>
        <dbReference type="Proteomes" id="UP000235777"/>
    </source>
</evidence>
<dbReference type="RefSeq" id="WP_018441641.1">
    <property type="nucleotide sequence ID" value="NZ_KB890178.1"/>
</dbReference>
<dbReference type="Pfam" id="PF13393">
    <property type="entry name" value="tRNA-synt_His"/>
    <property type="match status" value="1"/>
</dbReference>
<sequence>MSTWLLPENIADVLPSEARKIEELRRALLDRFRAYGYEMVMPPLLEYLESLLTSGGSDLNLRTFKLVDQLSGRTLGLRADTTPQVARIDAHLLNRQGVTRLCYAGSVLHTRPRGLYATREQIQVGAEIYGHAGLEADAEIQQLALDALRLAGLQSVRLDLCHAGVLQALFARDPAAAALGESLYEVLAGKDVARLAELTRGLADPVADALRALPALYGDASVLDEARRRLPQWPEITRALDDLGFLAAQVEAADVTVDLADLRGYAYHSGVMFSAYVSGVPNAVARGGRYDHVGQAYGRARPATGFSLDLREVARISPMEARSSAILAPWKHDEGLRASVAALRDAGEVVIQALPGHEHDLDEFACDRVLVERDGAWIVEPRRVGLAPADTRA</sequence>
<dbReference type="GO" id="GO:0000105">
    <property type="term" value="P:L-histidine biosynthetic process"/>
    <property type="evidence" value="ECO:0007669"/>
    <property type="project" value="UniProtKB-UniRule"/>
</dbReference>
<dbReference type="OrthoDB" id="9769617at2"/>
<evidence type="ECO:0000256" key="1">
    <source>
        <dbReference type="ARBA" id="ARBA00004496"/>
    </source>
</evidence>
<dbReference type="AlphaFoldDB" id="A0A2N7WQM8"/>
<name>A0A2N7WQM8_9BURK</name>
<dbReference type="NCBIfam" id="NF008935">
    <property type="entry name" value="PRK12292.1-1"/>
    <property type="match status" value="1"/>
</dbReference>
<evidence type="ECO:0000256" key="2">
    <source>
        <dbReference type="ARBA" id="ARBA00004667"/>
    </source>
</evidence>
<evidence type="ECO:0000256" key="6">
    <source>
        <dbReference type="ARBA" id="ARBA00022490"/>
    </source>
</evidence>
<comment type="subcellular location">
    <subcellularLocation>
        <location evidence="1 9">Cytoplasm</location>
    </subcellularLocation>
</comment>
<evidence type="ECO:0000313" key="11">
    <source>
        <dbReference type="EMBL" id="PMS31729.1"/>
    </source>
</evidence>
<accession>A0A2N7WQM8</accession>
<feature type="domain" description="Class II Histidinyl-tRNA synthetase (HisRS)-like catalytic core" evidence="10">
    <location>
        <begin position="10"/>
        <end position="313"/>
    </location>
</feature>
<keyword evidence="12" id="KW-1185">Reference proteome</keyword>
<reference evidence="11 12" key="1">
    <citation type="submission" date="2018-01" db="EMBL/GenBank/DDBJ databases">
        <title>Whole genome analyses suggest that Burkholderia sensu lato contains two further novel genera in the rhizoxinica-symbiotica group Mycetohabitans gen. nov., and Trinickia gen. nov.: implications for the evolution of diazotrophy and nodulation in the Burkholderiaceae.</title>
        <authorList>
            <person name="Estrada-de los Santos P."/>
            <person name="Palmer M."/>
            <person name="Chavez-Ramirez B."/>
            <person name="Beukes C."/>
            <person name="Steenkamp E.T."/>
            <person name="Hirsch A.M."/>
            <person name="Manyaka P."/>
            <person name="Maluk M."/>
            <person name="Lafos M."/>
            <person name="Crook M."/>
            <person name="Gross E."/>
            <person name="Simon M.F."/>
            <person name="Bueno dos Reis Junior F."/>
            <person name="Poole P.S."/>
            <person name="Venter S.N."/>
            <person name="James E.K."/>
        </authorList>
    </citation>
    <scope>NUCLEOTIDE SEQUENCE [LARGE SCALE GENOMIC DNA]</scope>
    <source>
        <strain evidence="11 12">JPY 581</strain>
    </source>
</reference>
<organism evidence="11 12">
    <name type="scientific">Trinickia symbiotica</name>
    <dbReference type="NCBI Taxonomy" id="863227"/>
    <lineage>
        <taxon>Bacteria</taxon>
        <taxon>Pseudomonadati</taxon>
        <taxon>Pseudomonadota</taxon>
        <taxon>Betaproteobacteria</taxon>
        <taxon>Burkholderiales</taxon>
        <taxon>Burkholderiaceae</taxon>
        <taxon>Trinickia</taxon>
    </lineage>
</organism>
<evidence type="ECO:0000256" key="5">
    <source>
        <dbReference type="ARBA" id="ARBA00020397"/>
    </source>
</evidence>
<dbReference type="InterPro" id="IPR004517">
    <property type="entry name" value="HisZ"/>
</dbReference>
<dbReference type="PANTHER" id="PTHR43707:SF1">
    <property type="entry name" value="HISTIDINE--TRNA LIGASE, MITOCHONDRIAL-RELATED"/>
    <property type="match status" value="1"/>
</dbReference>
<comment type="subunit">
    <text evidence="4 9">Heteromultimer composed of HisG and HisZ subunits.</text>
</comment>
<dbReference type="CDD" id="cd00773">
    <property type="entry name" value="HisRS-like_core"/>
    <property type="match status" value="1"/>
</dbReference>